<keyword evidence="6 8" id="KW-0472">Membrane</keyword>
<feature type="transmembrane region" description="Helical" evidence="8">
    <location>
        <begin position="98"/>
        <end position="117"/>
    </location>
</feature>
<comment type="similarity">
    <text evidence="2 7">Belongs to the major facilitator superfamily. Sugar transporter (TC 2.A.1.1) family.</text>
</comment>
<feature type="transmembrane region" description="Helical" evidence="8">
    <location>
        <begin position="505"/>
        <end position="529"/>
    </location>
</feature>
<dbReference type="InterPro" id="IPR020846">
    <property type="entry name" value="MFS_dom"/>
</dbReference>
<proteinExistence type="inferred from homology"/>
<dbReference type="InterPro" id="IPR005829">
    <property type="entry name" value="Sugar_transporter_CS"/>
</dbReference>
<evidence type="ECO:0000256" key="1">
    <source>
        <dbReference type="ARBA" id="ARBA00004141"/>
    </source>
</evidence>
<dbReference type="PROSITE" id="PS00217">
    <property type="entry name" value="SUGAR_TRANSPORT_2"/>
    <property type="match status" value="1"/>
</dbReference>
<sequence>MVAMTVVAADTGANHPKHEPRLGSYIYLLATMAVIGGFLFGYDTGIVSSAMLYVPRNGGLKPMDSLWQEIIVSITPGMAGLSALGAGKFSDMYGRRRMIIISCLIFVVGALFCAIGMHKLVLLFGRILLGIAIGVASMIVPIYVGEASPAHIRGRLITGFQLMITFGLMASNVIAGGFSYIDPENVGWRLMFGFAAVPAIIQFIGFMFLPESPRWLYENVGQKECEEVLEKIYNGDSDWIHYEIEEIQIAHEQQLRDKQLYGEGNMLGRIFSTPPVRKALMIGCALQAFQQLSGINTIMYYTGAIIKSAGVRDNQTTIWISVGTSSVNFLCTFIPMYLVERLGRRVLLITSVIGVIISLCLLSGAFFLINNDSAITNTVMPDINRNVEDFDRCTKYSNCDYCVTDESCGFCAFPNKTDGGWCYPVDHHRADTHSTTGQCSTNDTKTEFHKVMNTEFEWADTYCHTKWTVLPILLMVVYLCCFSIGYAPLPWVLNAEFYPLWARGTCVSISTFCNWAFNLLISLTFLTLSQAATKFGVFLIYAAITGVALAIFIIFVPETKGCSLDEVQLFFMTKEERQKTANKYKQQRALSANDVVMNPKY</sequence>
<feature type="transmembrane region" description="Helical" evidence="8">
    <location>
        <begin position="25"/>
        <end position="54"/>
    </location>
</feature>
<dbReference type="InterPro" id="IPR003663">
    <property type="entry name" value="Sugar/inositol_transpt"/>
</dbReference>
<evidence type="ECO:0000256" key="6">
    <source>
        <dbReference type="ARBA" id="ARBA00023136"/>
    </source>
</evidence>
<dbReference type="Proteomes" id="UP001201812">
    <property type="component" value="Unassembled WGS sequence"/>
</dbReference>
<evidence type="ECO:0000256" key="7">
    <source>
        <dbReference type="RuleBase" id="RU003346"/>
    </source>
</evidence>
<evidence type="ECO:0000313" key="11">
    <source>
        <dbReference type="Proteomes" id="UP001201812"/>
    </source>
</evidence>
<evidence type="ECO:0000259" key="9">
    <source>
        <dbReference type="PROSITE" id="PS50850"/>
    </source>
</evidence>
<dbReference type="SUPFAM" id="SSF103473">
    <property type="entry name" value="MFS general substrate transporter"/>
    <property type="match status" value="1"/>
</dbReference>
<keyword evidence="3 7" id="KW-0813">Transport</keyword>
<comment type="caution">
    <text evidence="10">The sequence shown here is derived from an EMBL/GenBank/DDBJ whole genome shotgun (WGS) entry which is preliminary data.</text>
</comment>
<evidence type="ECO:0000256" key="5">
    <source>
        <dbReference type="ARBA" id="ARBA00022989"/>
    </source>
</evidence>
<dbReference type="PANTHER" id="PTHR48020">
    <property type="entry name" value="PROTON MYO-INOSITOL COTRANSPORTER"/>
    <property type="match status" value="1"/>
</dbReference>
<feature type="transmembrane region" description="Helical" evidence="8">
    <location>
        <begin position="535"/>
        <end position="556"/>
    </location>
</feature>
<organism evidence="10 11">
    <name type="scientific">Ditylenchus destructor</name>
    <dbReference type="NCBI Taxonomy" id="166010"/>
    <lineage>
        <taxon>Eukaryota</taxon>
        <taxon>Metazoa</taxon>
        <taxon>Ecdysozoa</taxon>
        <taxon>Nematoda</taxon>
        <taxon>Chromadorea</taxon>
        <taxon>Rhabditida</taxon>
        <taxon>Tylenchina</taxon>
        <taxon>Tylenchomorpha</taxon>
        <taxon>Sphaerularioidea</taxon>
        <taxon>Anguinidae</taxon>
        <taxon>Anguininae</taxon>
        <taxon>Ditylenchus</taxon>
    </lineage>
</organism>
<comment type="subcellular location">
    <subcellularLocation>
        <location evidence="1">Membrane</location>
        <topology evidence="1">Multi-pass membrane protein</topology>
    </subcellularLocation>
</comment>
<evidence type="ECO:0000256" key="4">
    <source>
        <dbReference type="ARBA" id="ARBA00022692"/>
    </source>
</evidence>
<dbReference type="PROSITE" id="PS50850">
    <property type="entry name" value="MFS"/>
    <property type="match status" value="1"/>
</dbReference>
<feature type="transmembrane region" description="Helical" evidence="8">
    <location>
        <begin position="346"/>
        <end position="369"/>
    </location>
</feature>
<dbReference type="GO" id="GO:0016324">
    <property type="term" value="C:apical plasma membrane"/>
    <property type="evidence" value="ECO:0007669"/>
    <property type="project" value="TreeGrafter"/>
</dbReference>
<dbReference type="PROSITE" id="PS00216">
    <property type="entry name" value="SUGAR_TRANSPORT_1"/>
    <property type="match status" value="1"/>
</dbReference>
<evidence type="ECO:0000313" key="10">
    <source>
        <dbReference type="EMBL" id="KAI1709457.1"/>
    </source>
</evidence>
<feature type="transmembrane region" description="Helical" evidence="8">
    <location>
        <begin position="472"/>
        <end position="493"/>
    </location>
</feature>
<evidence type="ECO:0000256" key="2">
    <source>
        <dbReference type="ARBA" id="ARBA00010992"/>
    </source>
</evidence>
<keyword evidence="4 8" id="KW-0812">Transmembrane</keyword>
<feature type="domain" description="Major facilitator superfamily (MFS) profile" evidence="9">
    <location>
        <begin position="29"/>
        <end position="560"/>
    </location>
</feature>
<accession>A0AAD4MZ57</accession>
<dbReference type="PANTHER" id="PTHR48020:SF12">
    <property type="entry name" value="PROTON MYO-INOSITOL COTRANSPORTER"/>
    <property type="match status" value="1"/>
</dbReference>
<feature type="transmembrane region" description="Helical" evidence="8">
    <location>
        <begin position="187"/>
        <end position="209"/>
    </location>
</feature>
<keyword evidence="5 8" id="KW-1133">Transmembrane helix</keyword>
<feature type="transmembrane region" description="Helical" evidence="8">
    <location>
        <begin position="66"/>
        <end position="86"/>
    </location>
</feature>
<dbReference type="Gene3D" id="1.20.1250.20">
    <property type="entry name" value="MFS general substrate transporter like domains"/>
    <property type="match status" value="2"/>
</dbReference>
<feature type="transmembrane region" description="Helical" evidence="8">
    <location>
        <begin position="318"/>
        <end position="339"/>
    </location>
</feature>
<dbReference type="EMBL" id="JAKKPZ010000030">
    <property type="protein sequence ID" value="KAI1709457.1"/>
    <property type="molecule type" value="Genomic_DNA"/>
</dbReference>
<dbReference type="AlphaFoldDB" id="A0AAD4MZ57"/>
<evidence type="ECO:0000256" key="3">
    <source>
        <dbReference type="ARBA" id="ARBA00022448"/>
    </source>
</evidence>
<dbReference type="GO" id="GO:0005366">
    <property type="term" value="F:myo-inositol:proton symporter activity"/>
    <property type="evidence" value="ECO:0007669"/>
    <property type="project" value="TreeGrafter"/>
</dbReference>
<dbReference type="InterPro" id="IPR036259">
    <property type="entry name" value="MFS_trans_sf"/>
</dbReference>
<name>A0AAD4MZ57_9BILA</name>
<dbReference type="NCBIfam" id="TIGR00879">
    <property type="entry name" value="SP"/>
    <property type="match status" value="1"/>
</dbReference>
<gene>
    <name evidence="10" type="ORF">DdX_11244</name>
</gene>
<evidence type="ECO:0000256" key="8">
    <source>
        <dbReference type="SAM" id="Phobius"/>
    </source>
</evidence>
<feature type="transmembrane region" description="Helical" evidence="8">
    <location>
        <begin position="123"/>
        <end position="144"/>
    </location>
</feature>
<keyword evidence="11" id="KW-1185">Reference proteome</keyword>
<protein>
    <submittedName>
        <fullName evidence="10">Sugar transporter domain-containing protein</fullName>
    </submittedName>
</protein>
<dbReference type="PRINTS" id="PR00171">
    <property type="entry name" value="SUGRTRNSPORT"/>
</dbReference>
<feature type="transmembrane region" description="Helical" evidence="8">
    <location>
        <begin position="156"/>
        <end position="181"/>
    </location>
</feature>
<dbReference type="Pfam" id="PF00083">
    <property type="entry name" value="Sugar_tr"/>
    <property type="match status" value="2"/>
</dbReference>
<dbReference type="InterPro" id="IPR050814">
    <property type="entry name" value="Myo-inositol_Transporter"/>
</dbReference>
<keyword evidence="10" id="KW-0762">Sugar transport</keyword>
<reference evidence="10" key="1">
    <citation type="submission" date="2022-01" db="EMBL/GenBank/DDBJ databases">
        <title>Genome Sequence Resource for Two Populations of Ditylenchus destructor, the Migratory Endoparasitic Phytonematode.</title>
        <authorList>
            <person name="Zhang H."/>
            <person name="Lin R."/>
            <person name="Xie B."/>
        </authorList>
    </citation>
    <scope>NUCLEOTIDE SEQUENCE</scope>
    <source>
        <strain evidence="10">BazhouSP</strain>
    </source>
</reference>
<dbReference type="InterPro" id="IPR005828">
    <property type="entry name" value="MFS_sugar_transport-like"/>
</dbReference>